<organism evidence="1 2">
    <name type="scientific">Solanum commersonii</name>
    <name type="common">Commerson's wild potato</name>
    <name type="synonym">Commerson's nightshade</name>
    <dbReference type="NCBI Taxonomy" id="4109"/>
    <lineage>
        <taxon>Eukaryota</taxon>
        <taxon>Viridiplantae</taxon>
        <taxon>Streptophyta</taxon>
        <taxon>Embryophyta</taxon>
        <taxon>Tracheophyta</taxon>
        <taxon>Spermatophyta</taxon>
        <taxon>Magnoliopsida</taxon>
        <taxon>eudicotyledons</taxon>
        <taxon>Gunneridae</taxon>
        <taxon>Pentapetalae</taxon>
        <taxon>asterids</taxon>
        <taxon>lamiids</taxon>
        <taxon>Solanales</taxon>
        <taxon>Solanaceae</taxon>
        <taxon>Solanoideae</taxon>
        <taxon>Solaneae</taxon>
        <taxon>Solanum</taxon>
    </lineage>
</organism>
<evidence type="ECO:0000313" key="2">
    <source>
        <dbReference type="Proteomes" id="UP000824120"/>
    </source>
</evidence>
<protein>
    <submittedName>
        <fullName evidence="1">Uncharacterized protein</fullName>
    </submittedName>
</protein>
<accession>A0A9J5Z3P8</accession>
<keyword evidence="2" id="KW-1185">Reference proteome</keyword>
<reference evidence="1 2" key="1">
    <citation type="submission" date="2020-09" db="EMBL/GenBank/DDBJ databases">
        <title>De no assembly of potato wild relative species, Solanum commersonii.</title>
        <authorList>
            <person name="Cho K."/>
        </authorList>
    </citation>
    <scope>NUCLEOTIDE SEQUENCE [LARGE SCALE GENOMIC DNA]</scope>
    <source>
        <strain evidence="1">LZ3.2</strain>
        <tissue evidence="1">Leaf</tissue>
    </source>
</reference>
<comment type="caution">
    <text evidence="1">The sequence shown here is derived from an EMBL/GenBank/DDBJ whole genome shotgun (WGS) entry which is preliminary data.</text>
</comment>
<sequence>MKIKVDNKRNIKMTKEIKKKKKKIKKEHTMTEMIKEIQQSRSSFFILNHFKIILAMLLQDSRAFSSVLLKLLDDVDLLEKLLISGKVGKYFVVSSRFSGRTSLTTPSKSYVVDVVAFSNCRMLVEELVDVYACRILTTRVEVFMNVFSFFETSLHVGLPNLTTRVEVFMNAFSFFETSRRIGLPNFDDES</sequence>
<evidence type="ECO:0000313" key="1">
    <source>
        <dbReference type="EMBL" id="KAG5606503.1"/>
    </source>
</evidence>
<gene>
    <name evidence="1" type="ORF">H5410_027995</name>
</gene>
<dbReference type="AlphaFoldDB" id="A0A9J5Z3P8"/>
<name>A0A9J5Z3P8_SOLCO</name>
<proteinExistence type="predicted"/>
<dbReference type="Proteomes" id="UP000824120">
    <property type="component" value="Chromosome 5"/>
</dbReference>
<dbReference type="EMBL" id="JACXVP010000005">
    <property type="protein sequence ID" value="KAG5606503.1"/>
    <property type="molecule type" value="Genomic_DNA"/>
</dbReference>